<feature type="domain" description="AMP-dependent synthetase/ligase" evidence="3">
    <location>
        <begin position="79"/>
        <end position="455"/>
    </location>
</feature>
<dbReference type="Gene3D" id="3.40.50.12780">
    <property type="entry name" value="N-terminal domain of ligase-like"/>
    <property type="match status" value="1"/>
</dbReference>
<proteinExistence type="predicted"/>
<dbReference type="SUPFAM" id="SSF56801">
    <property type="entry name" value="Acetyl-CoA synthetase-like"/>
    <property type="match status" value="1"/>
</dbReference>
<dbReference type="RefSeq" id="XP_052749614.1">
    <property type="nucleotide sequence ID" value="XM_052893654.1"/>
</dbReference>
<dbReference type="InterPro" id="IPR025110">
    <property type="entry name" value="AMP-bd_C"/>
</dbReference>
<evidence type="ECO:0000256" key="1">
    <source>
        <dbReference type="ARBA" id="ARBA00004275"/>
    </source>
</evidence>
<evidence type="ECO:0000256" key="2">
    <source>
        <dbReference type="ARBA" id="ARBA00023140"/>
    </source>
</evidence>
<feature type="domain" description="AMP-binding enzyme C-terminal" evidence="4">
    <location>
        <begin position="506"/>
        <end position="581"/>
    </location>
</feature>
<comment type="subcellular location">
    <subcellularLocation>
        <location evidence="1">Peroxisome</location>
    </subcellularLocation>
</comment>
<keyword evidence="5" id="KW-1185">Reference proteome</keyword>
<evidence type="ECO:0000259" key="3">
    <source>
        <dbReference type="Pfam" id="PF00501"/>
    </source>
</evidence>
<evidence type="ECO:0000259" key="4">
    <source>
        <dbReference type="Pfam" id="PF13193"/>
    </source>
</evidence>
<organism evidence="5 6">
    <name type="scientific">Galleria mellonella</name>
    <name type="common">Greater wax moth</name>
    <dbReference type="NCBI Taxonomy" id="7137"/>
    <lineage>
        <taxon>Eukaryota</taxon>
        <taxon>Metazoa</taxon>
        <taxon>Ecdysozoa</taxon>
        <taxon>Arthropoda</taxon>
        <taxon>Hexapoda</taxon>
        <taxon>Insecta</taxon>
        <taxon>Pterygota</taxon>
        <taxon>Neoptera</taxon>
        <taxon>Endopterygota</taxon>
        <taxon>Lepidoptera</taxon>
        <taxon>Glossata</taxon>
        <taxon>Ditrysia</taxon>
        <taxon>Pyraloidea</taxon>
        <taxon>Pyralidae</taxon>
        <taxon>Galleriinae</taxon>
        <taxon>Galleria</taxon>
    </lineage>
</organism>
<gene>
    <name evidence="6" type="primary">LOC113522143</name>
</gene>
<keyword evidence="2" id="KW-0576">Peroxisome</keyword>
<dbReference type="InterPro" id="IPR045851">
    <property type="entry name" value="AMP-bd_C_sf"/>
</dbReference>
<reference evidence="6" key="1">
    <citation type="submission" date="2025-08" db="UniProtKB">
        <authorList>
            <consortium name="RefSeq"/>
        </authorList>
    </citation>
    <scope>IDENTIFICATION</scope>
    <source>
        <tissue evidence="6">Whole larvae</tissue>
    </source>
</reference>
<dbReference type="Proteomes" id="UP001652740">
    <property type="component" value="Unplaced"/>
</dbReference>
<dbReference type="InterPro" id="IPR020845">
    <property type="entry name" value="AMP-binding_CS"/>
</dbReference>
<dbReference type="PANTHER" id="PTHR24096:SF422">
    <property type="entry name" value="BCDNA.GH02901"/>
    <property type="match status" value="1"/>
</dbReference>
<dbReference type="Gene3D" id="3.30.300.30">
    <property type="match status" value="1"/>
</dbReference>
<evidence type="ECO:0000313" key="5">
    <source>
        <dbReference type="Proteomes" id="UP001652740"/>
    </source>
</evidence>
<dbReference type="CDD" id="cd05911">
    <property type="entry name" value="Firefly_Luc_like"/>
    <property type="match status" value="1"/>
</dbReference>
<dbReference type="InterPro" id="IPR000873">
    <property type="entry name" value="AMP-dep_synth/lig_dom"/>
</dbReference>
<dbReference type="PROSITE" id="PS00455">
    <property type="entry name" value="AMP_BINDING"/>
    <property type="match status" value="1"/>
</dbReference>
<name>A0ABM3MDX8_GALME</name>
<dbReference type="InterPro" id="IPR042099">
    <property type="entry name" value="ANL_N_sf"/>
</dbReference>
<dbReference type="PANTHER" id="PTHR24096">
    <property type="entry name" value="LONG-CHAIN-FATTY-ACID--COA LIGASE"/>
    <property type="match status" value="1"/>
</dbReference>
<accession>A0ABM3MDX8</accession>
<dbReference type="Pfam" id="PF13193">
    <property type="entry name" value="AMP-binding_C"/>
    <property type="match status" value="1"/>
</dbReference>
<dbReference type="GeneID" id="113522143"/>
<evidence type="ECO:0000313" key="6">
    <source>
        <dbReference type="RefSeq" id="XP_052749614.1"/>
    </source>
</evidence>
<dbReference type="Pfam" id="PF00501">
    <property type="entry name" value="AMP-binding"/>
    <property type="match status" value="1"/>
</dbReference>
<sequence length="592" mass="65837">MLCGSSRFLSSTSTVANTARKMNGIPRRMFWREIKRTKWQRKFSTSTSVANNEFLVKSTLPDIVIPKMSFTERLWIDQANFKNLVALENAETKKTYTYLQLQKYMATFATSLVKKFGLRPGDVVGIMLPNCPEFPVVAFGSLQAGCVVTTINPIYKEFEISHQASITEPKVIVTIQDCYESIVKGLRNAKINAKVIILDEPNQSGIPDGAIRYSEIAENGEADYAMLEKIERKEDDIAFIPFSSGTTGLPKGVELNYRNVLAAMECMQRDENRYSELANGTFQDIVPCILPFYHIYGLIVTLTGHLCTGCKLITVPNFSARLFMNLLKANEVSLLYIVPPIAILLGKHPEVTGEHFRNVRYILCGAAPLAATDAQAILDKSNNRLQFKQGYGATETTSIATTTFKNVDNVDYDACGTAMAGVTLKFVDPQTGNPVPVGEPGEIYIKAPVVMKRYYKNEQATRESMTEDGFFKTGDFGRYKPDAGLIITDRIKELIKVKGLQVAPAELESLLRSHPAVADAAVIGVPHDFYGEVPKALVIPRRDTKVTTEELQNFVASKVAPFKRIEEVVFVDNIPKTSSGKILRKDLKKIYS</sequence>
<protein>
    <submittedName>
        <fullName evidence="6">Uncharacterized protein LOC113522143 isoform X1</fullName>
    </submittedName>
</protein>